<evidence type="ECO:0000256" key="1">
    <source>
        <dbReference type="SAM" id="MobiDB-lite"/>
    </source>
</evidence>
<accession>A0A8R1DZC3</accession>
<feature type="compositionally biased region" description="Polar residues" evidence="1">
    <location>
        <begin position="263"/>
        <end position="279"/>
    </location>
</feature>
<proteinExistence type="predicted"/>
<feature type="region of interest" description="Disordered" evidence="1">
    <location>
        <begin position="83"/>
        <end position="126"/>
    </location>
</feature>
<protein>
    <submittedName>
        <fullName evidence="2">Uncharacterized protein</fullName>
    </submittedName>
</protein>
<feature type="region of interest" description="Disordered" evidence="1">
    <location>
        <begin position="1"/>
        <end position="67"/>
    </location>
</feature>
<evidence type="ECO:0000313" key="3">
    <source>
        <dbReference type="Proteomes" id="UP000005237"/>
    </source>
</evidence>
<dbReference type="Proteomes" id="UP000005237">
    <property type="component" value="Unassembled WGS sequence"/>
</dbReference>
<dbReference type="EnsemblMetazoa" id="CJA15435.1">
    <property type="protein sequence ID" value="CJA15435.1"/>
    <property type="gene ID" value="WBGene00134639"/>
</dbReference>
<name>A0A8R1DZC3_CAEJA</name>
<organism evidence="2 3">
    <name type="scientific">Caenorhabditis japonica</name>
    <dbReference type="NCBI Taxonomy" id="281687"/>
    <lineage>
        <taxon>Eukaryota</taxon>
        <taxon>Metazoa</taxon>
        <taxon>Ecdysozoa</taxon>
        <taxon>Nematoda</taxon>
        <taxon>Chromadorea</taxon>
        <taxon>Rhabditida</taxon>
        <taxon>Rhabditina</taxon>
        <taxon>Rhabditomorpha</taxon>
        <taxon>Rhabditoidea</taxon>
        <taxon>Rhabditidae</taxon>
        <taxon>Peloderinae</taxon>
        <taxon>Caenorhabditis</taxon>
    </lineage>
</organism>
<feature type="compositionally biased region" description="Basic residues" evidence="1">
    <location>
        <begin position="1"/>
        <end position="15"/>
    </location>
</feature>
<feature type="region of interest" description="Disordered" evidence="1">
    <location>
        <begin position="258"/>
        <end position="305"/>
    </location>
</feature>
<evidence type="ECO:0000313" key="2">
    <source>
        <dbReference type="EnsemblMetazoa" id="CJA15435.1"/>
    </source>
</evidence>
<sequence>MTKSNKKSRKVRNQKIPKEPRTPLTIVNNGKRPMVEPGNEDIQSAPSPMEHPHLLNDQENVAPAGAQKAKVALIQVMEHEERMCEARAPRQNATPPLSDESEEDEQSDEEDEEEEEKGGESENEEVQITKIEEVAHPSKANDGTSIQALSEQLDELPKSLFGVQISEGGSATLGNQLVLHSMLMKIVKSIQSTNDEQTSIIGRFQALQATVEVLVQGERAANSTWREFTTAHIQEWMKKWEVEQASKERAWNIAVHQKELGSESGNQNEHRTGSNTLNTSKRKSAESVDEEQSNPKVARQEITTPELTPEQKYLAAVEKKKEEKLKRLRHPCVLCPSDEHKTIVCGKYPSSKERWERSKELGICITCGKQHKAKCKFAESRPCELCNKKHLSWLCRATFP</sequence>
<keyword evidence="3" id="KW-1185">Reference proteome</keyword>
<feature type="compositionally biased region" description="Acidic residues" evidence="1">
    <location>
        <begin position="99"/>
        <end position="125"/>
    </location>
</feature>
<reference evidence="3" key="1">
    <citation type="submission" date="2010-08" db="EMBL/GenBank/DDBJ databases">
        <authorList>
            <consortium name="Caenorhabditis japonica Sequencing Consortium"/>
            <person name="Wilson R.K."/>
        </authorList>
    </citation>
    <scope>NUCLEOTIDE SEQUENCE [LARGE SCALE GENOMIC DNA]</scope>
    <source>
        <strain evidence="3">DF5081</strain>
    </source>
</reference>
<reference evidence="2" key="2">
    <citation type="submission" date="2022-06" db="UniProtKB">
        <authorList>
            <consortium name="EnsemblMetazoa"/>
        </authorList>
    </citation>
    <scope>IDENTIFICATION</scope>
    <source>
        <strain evidence="2">DF5081</strain>
    </source>
</reference>
<dbReference type="AlphaFoldDB" id="A0A8R1DZC3"/>